<feature type="non-terminal residue" evidence="1">
    <location>
        <position position="147"/>
    </location>
</feature>
<organism evidence="1 2">
    <name type="scientific">Mortierella hygrophila</name>
    <dbReference type="NCBI Taxonomy" id="979708"/>
    <lineage>
        <taxon>Eukaryota</taxon>
        <taxon>Fungi</taxon>
        <taxon>Fungi incertae sedis</taxon>
        <taxon>Mucoromycota</taxon>
        <taxon>Mortierellomycotina</taxon>
        <taxon>Mortierellomycetes</taxon>
        <taxon>Mortierellales</taxon>
        <taxon>Mortierellaceae</taxon>
        <taxon>Mortierella</taxon>
    </lineage>
</organism>
<accession>A0A9P6JXA8</accession>
<feature type="non-terminal residue" evidence="1">
    <location>
        <position position="1"/>
    </location>
</feature>
<dbReference type="EMBL" id="JAAAXW010001016">
    <property type="protein sequence ID" value="KAF9536107.1"/>
    <property type="molecule type" value="Genomic_DNA"/>
</dbReference>
<dbReference type="AlphaFoldDB" id="A0A9P6JXA8"/>
<reference evidence="1" key="1">
    <citation type="journal article" date="2020" name="Fungal Divers.">
        <title>Resolving the Mortierellaceae phylogeny through synthesis of multi-gene phylogenetics and phylogenomics.</title>
        <authorList>
            <person name="Vandepol N."/>
            <person name="Liber J."/>
            <person name="Desiro A."/>
            <person name="Na H."/>
            <person name="Kennedy M."/>
            <person name="Barry K."/>
            <person name="Grigoriev I.V."/>
            <person name="Miller A.N."/>
            <person name="O'Donnell K."/>
            <person name="Stajich J.E."/>
            <person name="Bonito G."/>
        </authorList>
    </citation>
    <scope>NUCLEOTIDE SEQUENCE</scope>
    <source>
        <strain evidence="1">NRRL 2591</strain>
    </source>
</reference>
<evidence type="ECO:0000313" key="1">
    <source>
        <dbReference type="EMBL" id="KAF9536107.1"/>
    </source>
</evidence>
<keyword evidence="2" id="KW-1185">Reference proteome</keyword>
<gene>
    <name evidence="1" type="ORF">EC957_000340</name>
</gene>
<sequence>SMELFIAQQAIHRYGFVAVPFHDLRCSELLIEISNQTKMKVIIVDLEVLLLLSIKDCPKVEYNGTSGAFVIIKSGPSDIAIINYNTKSTLVAAMTGFTGSLSGAKKFTPIGHLFSYFTNGDVIGTWMTSVMVMAGKLTVFPFGLMKE</sequence>
<dbReference type="Proteomes" id="UP000723463">
    <property type="component" value="Unassembled WGS sequence"/>
</dbReference>
<proteinExistence type="predicted"/>
<comment type="caution">
    <text evidence="1">The sequence shown here is derived from an EMBL/GenBank/DDBJ whole genome shotgun (WGS) entry which is preliminary data.</text>
</comment>
<evidence type="ECO:0000313" key="2">
    <source>
        <dbReference type="Proteomes" id="UP000723463"/>
    </source>
</evidence>
<name>A0A9P6JXA8_9FUNG</name>
<protein>
    <submittedName>
        <fullName evidence="1">Uncharacterized protein</fullName>
    </submittedName>
</protein>